<dbReference type="GO" id="GO:0030244">
    <property type="term" value="P:cellulose biosynthetic process"/>
    <property type="evidence" value="ECO:0007669"/>
    <property type="project" value="InterPro"/>
</dbReference>
<gene>
    <name evidence="13" type="ORF">ZIOFF_050172</name>
</gene>
<dbReference type="GO" id="GO:0012505">
    <property type="term" value="C:endomembrane system"/>
    <property type="evidence" value="ECO:0007669"/>
    <property type="project" value="UniProtKB-SubCell"/>
</dbReference>
<feature type="active site" evidence="8">
    <location>
        <position position="194"/>
    </location>
</feature>
<evidence type="ECO:0000256" key="2">
    <source>
        <dbReference type="ARBA" id="ARBA00022676"/>
    </source>
</evidence>
<keyword evidence="7" id="KW-0961">Cell wall biogenesis/degradation</keyword>
<comment type="caution">
    <text evidence="13">The sequence shown here is derived from an EMBL/GenBank/DDBJ whole genome shotgun (WGS) entry which is preliminary data.</text>
</comment>
<evidence type="ECO:0000256" key="9">
    <source>
        <dbReference type="PIRSR" id="PIRSR605150-2"/>
    </source>
</evidence>
<dbReference type="EMBL" id="JACMSC010000014">
    <property type="protein sequence ID" value="KAG6488917.1"/>
    <property type="molecule type" value="Genomic_DNA"/>
</dbReference>
<evidence type="ECO:0008006" key="15">
    <source>
        <dbReference type="Google" id="ProtNLM"/>
    </source>
</evidence>
<evidence type="ECO:0000256" key="4">
    <source>
        <dbReference type="ARBA" id="ARBA00022692"/>
    </source>
</evidence>
<accession>A0A8J5FIG7</accession>
<keyword evidence="2" id="KW-0328">Glycosyltransferase</keyword>
<evidence type="ECO:0000313" key="13">
    <source>
        <dbReference type="EMBL" id="KAG6488917.1"/>
    </source>
</evidence>
<keyword evidence="6 12" id="KW-0472">Membrane</keyword>
<dbReference type="Proteomes" id="UP000734854">
    <property type="component" value="Unassembled WGS sequence"/>
</dbReference>
<proteinExistence type="predicted"/>
<dbReference type="AlphaFoldDB" id="A0A8J5FIG7"/>
<evidence type="ECO:0000256" key="7">
    <source>
        <dbReference type="ARBA" id="ARBA00023316"/>
    </source>
</evidence>
<protein>
    <recommendedName>
        <fullName evidence="15">Cellulose synthase-like protein H1</fullName>
    </recommendedName>
</protein>
<evidence type="ECO:0000256" key="8">
    <source>
        <dbReference type="PIRSR" id="PIRSR605150-1"/>
    </source>
</evidence>
<evidence type="ECO:0000256" key="12">
    <source>
        <dbReference type="SAM" id="Phobius"/>
    </source>
</evidence>
<feature type="transmembrane region" description="Helical" evidence="12">
    <location>
        <begin position="691"/>
        <end position="711"/>
    </location>
</feature>
<feature type="binding site" evidence="10">
    <location>
        <position position="355"/>
    </location>
    <ligand>
        <name>Mn(2+)</name>
        <dbReference type="ChEBI" id="CHEBI:29035"/>
    </ligand>
</feature>
<keyword evidence="5 12" id="KW-1133">Transmembrane helix</keyword>
<evidence type="ECO:0000256" key="5">
    <source>
        <dbReference type="ARBA" id="ARBA00022989"/>
    </source>
</evidence>
<feature type="transmembrane region" description="Helical" evidence="12">
    <location>
        <begin position="744"/>
        <end position="763"/>
    </location>
</feature>
<dbReference type="Pfam" id="PF03552">
    <property type="entry name" value="Cellulose_synt"/>
    <property type="match status" value="2"/>
</dbReference>
<reference evidence="13 14" key="1">
    <citation type="submission" date="2020-08" db="EMBL/GenBank/DDBJ databases">
        <title>Plant Genome Project.</title>
        <authorList>
            <person name="Zhang R.-G."/>
        </authorList>
    </citation>
    <scope>NUCLEOTIDE SEQUENCE [LARGE SCALE GENOMIC DNA]</scope>
    <source>
        <tissue evidence="13">Rhizome</tissue>
    </source>
</reference>
<feature type="binding site" evidence="9">
    <location>
        <position position="194"/>
    </location>
    <ligand>
        <name>UDP-alpha-D-glucose</name>
        <dbReference type="ChEBI" id="CHEBI:58885"/>
    </ligand>
</feature>
<evidence type="ECO:0000256" key="10">
    <source>
        <dbReference type="PIRSR" id="PIRSR605150-3"/>
    </source>
</evidence>
<evidence type="ECO:0000256" key="3">
    <source>
        <dbReference type="ARBA" id="ARBA00022679"/>
    </source>
</evidence>
<dbReference type="InterPro" id="IPR005150">
    <property type="entry name" value="Cellulose_synth"/>
</dbReference>
<evidence type="ECO:0000256" key="1">
    <source>
        <dbReference type="ARBA" id="ARBA00004127"/>
    </source>
</evidence>
<feature type="binding site" evidence="9">
    <location>
        <position position="165"/>
    </location>
    <ligand>
        <name>UDP-alpha-D-glucose</name>
        <dbReference type="ChEBI" id="CHEBI:58885"/>
    </ligand>
</feature>
<feature type="active site" evidence="8">
    <location>
        <position position="542"/>
    </location>
</feature>
<feature type="transmembrane region" description="Helical" evidence="12">
    <location>
        <begin position="804"/>
        <end position="823"/>
    </location>
</feature>
<feature type="transmembrane region" description="Helical" evidence="12">
    <location>
        <begin position="106"/>
        <end position="127"/>
    </location>
</feature>
<dbReference type="SUPFAM" id="SSF53448">
    <property type="entry name" value="Nucleotide-diphospho-sugar transferases"/>
    <property type="match status" value="1"/>
</dbReference>
<comment type="subcellular location">
    <subcellularLocation>
        <location evidence="1">Endomembrane system</location>
        <topology evidence="1">Multi-pass membrane protein</topology>
    </subcellularLocation>
</comment>
<feature type="transmembrane region" description="Helical" evidence="12">
    <location>
        <begin position="775"/>
        <end position="792"/>
    </location>
</feature>
<dbReference type="Gene3D" id="3.90.550.10">
    <property type="entry name" value="Spore Coat Polysaccharide Biosynthesis Protein SpsA, Chain A"/>
    <property type="match status" value="1"/>
</dbReference>
<organism evidence="13 14">
    <name type="scientific">Zingiber officinale</name>
    <name type="common">Ginger</name>
    <name type="synonym">Amomum zingiber</name>
    <dbReference type="NCBI Taxonomy" id="94328"/>
    <lineage>
        <taxon>Eukaryota</taxon>
        <taxon>Viridiplantae</taxon>
        <taxon>Streptophyta</taxon>
        <taxon>Embryophyta</taxon>
        <taxon>Tracheophyta</taxon>
        <taxon>Spermatophyta</taxon>
        <taxon>Magnoliopsida</taxon>
        <taxon>Liliopsida</taxon>
        <taxon>Zingiberales</taxon>
        <taxon>Zingiberaceae</taxon>
        <taxon>Zingiber</taxon>
    </lineage>
</organism>
<keyword evidence="4 12" id="KW-0812">Transmembrane</keyword>
<keyword evidence="14" id="KW-1185">Reference proteome</keyword>
<keyword evidence="3" id="KW-0808">Transferase</keyword>
<dbReference type="InterPro" id="IPR029044">
    <property type="entry name" value="Nucleotide-diphossugar_trans"/>
</dbReference>
<name>A0A8J5FIG7_ZINOF</name>
<dbReference type="GO" id="GO:0071669">
    <property type="term" value="P:plant-type cell wall organization or biogenesis"/>
    <property type="evidence" value="ECO:0007669"/>
    <property type="project" value="UniProtKB-ARBA"/>
</dbReference>
<feature type="transmembrane region" description="Helical" evidence="12">
    <location>
        <begin position="613"/>
        <end position="634"/>
    </location>
</feature>
<evidence type="ECO:0000256" key="11">
    <source>
        <dbReference type="SAM" id="MobiDB-lite"/>
    </source>
</evidence>
<dbReference type="GO" id="GO:0071555">
    <property type="term" value="P:cell wall organization"/>
    <property type="evidence" value="ECO:0007669"/>
    <property type="project" value="UniProtKB-KW"/>
</dbReference>
<dbReference type="GO" id="GO:0016020">
    <property type="term" value="C:membrane"/>
    <property type="evidence" value="ECO:0007669"/>
    <property type="project" value="InterPro"/>
</dbReference>
<dbReference type="GO" id="GO:0016760">
    <property type="term" value="F:cellulose synthase (UDP-forming) activity"/>
    <property type="evidence" value="ECO:0007669"/>
    <property type="project" value="InterPro"/>
</dbReference>
<feature type="binding site" evidence="10">
    <location>
        <position position="331"/>
    </location>
    <ligand>
        <name>Mn(2+)</name>
        <dbReference type="ChEBI" id="CHEBI:29035"/>
    </ligand>
</feature>
<dbReference type="PANTHER" id="PTHR13301">
    <property type="entry name" value="X-BOX TRANSCRIPTION FACTOR-RELATED"/>
    <property type="match status" value="1"/>
</dbReference>
<evidence type="ECO:0000256" key="6">
    <source>
        <dbReference type="ARBA" id="ARBA00023136"/>
    </source>
</evidence>
<sequence>MPPVSSTPDVPLRAFSRPASSSLPVNAPPRVQGDTAGPSANPLPDESQPRPSHLTPLNPPELASHALPLNERVSVNNTLQRLSDVVILSLLLSLLAYRLASLHRHGTTWLVAFVCESWFAFIWFLYLNARWNRIVYRSHPQHLANTYGDLPAVDMFVTTADPTLEPPIITVDTVLSLLALDYPVHKLACYVSDDGASPVTFFSFSESVEFAKLWVPFCKKHGVRVREPSVYFSSTEPQLNSSADFIQEWRHVKNEYEELSRRVASVNNEDQIPNYHSNDEFKDFFKIESKNHPTIVKILWENKKGSEQEGIMPHLIYVAREKRPEHPHHYKAGAMNVLTRVSGVMTNAPFVLNVDCDMLANNPQVILHAMCLLLGSPDEGNNNAFAQAPQQFHRALKDDPFGNQLVVLQQSLVPGIQGIQGPFYAGTGCLQRRKVIYGVPPNGSRFKKKGGKFFSRLQLLECSSKDNSTEMLSREELQLFYGTSMEFMHSAVQITAGISSPGLPSDLSSRVAVAEMVASCSYEFNTAWGDEIGWVYGSMTEDILTSLRCHSMGWRTVALMLDPPAFLGSAPVGGPASLTQHKRWATGLLEILVSKKNPVVSVITKELMLRQCLAYLIILVWAVRSIVEVCYALLPAYCLLSNSTFLPNTSEVGFVVALALFVTYNIYTLVEYFRYGLSVRAWWNNQRMQRIYSSTAWLLGFFSVVLKLLGISDTVFEITQKEQQRPGEDVDDPGRFTFDSSPPFVPGTAVMLVNLWAFAVGLLRVLSTTDAEGPGIGEFVCSGWILLCFWSFLKGLVGRGRHGIPWPVIGKAMVMVGLFLQCCKTA</sequence>
<evidence type="ECO:0000313" key="14">
    <source>
        <dbReference type="Proteomes" id="UP000734854"/>
    </source>
</evidence>
<feature type="region of interest" description="Disordered" evidence="11">
    <location>
        <begin position="1"/>
        <end position="61"/>
    </location>
</feature>
<feature type="transmembrane region" description="Helical" evidence="12">
    <location>
        <begin position="654"/>
        <end position="670"/>
    </location>
</feature>